<organism evidence="1 2">
    <name type="scientific">Tritonibacter multivorans</name>
    <dbReference type="NCBI Taxonomy" id="928856"/>
    <lineage>
        <taxon>Bacteria</taxon>
        <taxon>Pseudomonadati</taxon>
        <taxon>Pseudomonadota</taxon>
        <taxon>Alphaproteobacteria</taxon>
        <taxon>Rhodobacterales</taxon>
        <taxon>Paracoccaceae</taxon>
        <taxon>Tritonibacter</taxon>
    </lineage>
</organism>
<reference evidence="1 2" key="1">
    <citation type="submission" date="2015-09" db="EMBL/GenBank/DDBJ databases">
        <authorList>
            <consortium name="Swine Surveillance"/>
        </authorList>
    </citation>
    <scope>NUCLEOTIDE SEQUENCE [LARGE SCALE GENOMIC DNA]</scope>
    <source>
        <strain evidence="1 2">CECT 7557</strain>
    </source>
</reference>
<gene>
    <name evidence="1" type="primary">ygbF</name>
    <name evidence="1" type="ORF">TRM7557_00227</name>
</gene>
<evidence type="ECO:0000313" key="2">
    <source>
        <dbReference type="Proteomes" id="UP000052022"/>
    </source>
</evidence>
<dbReference type="EC" id="3.1.-.-" evidence="1"/>
<proteinExistence type="predicted"/>
<keyword evidence="2" id="KW-1185">Reference proteome</keyword>
<dbReference type="STRING" id="928856.SAMN04488049_13410"/>
<protein>
    <submittedName>
        <fullName evidence="1">CRISPR-associated endoribonuclease Cas2</fullName>
        <ecNumber evidence="1">3.1.-.-</ecNumber>
    </submittedName>
</protein>
<dbReference type="InterPro" id="IPR010152">
    <property type="entry name" value="CRISPR-assoc_prot_Cas2_sub"/>
</dbReference>
<dbReference type="NCBIfam" id="TIGR01873">
    <property type="entry name" value="cas_CT1978"/>
    <property type="match status" value="1"/>
</dbReference>
<dbReference type="OrthoDB" id="7570605at2"/>
<dbReference type="Pfam" id="PF09707">
    <property type="entry name" value="Cas_Cas2CT1978"/>
    <property type="match status" value="1"/>
</dbReference>
<evidence type="ECO:0000313" key="1">
    <source>
        <dbReference type="EMBL" id="CUH75113.1"/>
    </source>
</evidence>
<dbReference type="RefSeq" id="WP_058288391.1">
    <property type="nucleotide sequence ID" value="NZ_CYSD01000008.1"/>
</dbReference>
<dbReference type="Gene3D" id="3.30.70.240">
    <property type="match status" value="1"/>
</dbReference>
<dbReference type="GO" id="GO:0016787">
    <property type="term" value="F:hydrolase activity"/>
    <property type="evidence" value="ECO:0007669"/>
    <property type="project" value="UniProtKB-KW"/>
</dbReference>
<dbReference type="AlphaFoldDB" id="A0A0N7LYK4"/>
<dbReference type="Proteomes" id="UP000052022">
    <property type="component" value="Unassembled WGS sequence"/>
</dbReference>
<name>A0A0N7LYK4_9RHOB</name>
<sequence length="97" mass="10779">MPLTIVVTRDVEPRYRGFLTSLMLEVSAGVYVAPDMTAGVRTRLWRVLSDWWSVLGKGSLTLIWRDKSASGHLRIETLGEPPKDIVDADGILLAKRG</sequence>
<keyword evidence="1" id="KW-0378">Hydrolase</keyword>
<accession>A0A0N7LYK4</accession>
<dbReference type="EMBL" id="CYSD01000008">
    <property type="protein sequence ID" value="CUH75113.1"/>
    <property type="molecule type" value="Genomic_DNA"/>
</dbReference>